<comment type="similarity">
    <text evidence="1">Belongs to the ATP-dependent AMP-binding enzyme family.</text>
</comment>
<dbReference type="InterPro" id="IPR045851">
    <property type="entry name" value="AMP-bd_C_sf"/>
</dbReference>
<evidence type="ECO:0000256" key="5">
    <source>
        <dbReference type="ARBA" id="ARBA00026121"/>
    </source>
</evidence>
<evidence type="ECO:0000313" key="11">
    <source>
        <dbReference type="Proteomes" id="UP000694546"/>
    </source>
</evidence>
<dbReference type="GO" id="GO:0005886">
    <property type="term" value="C:plasma membrane"/>
    <property type="evidence" value="ECO:0007669"/>
    <property type="project" value="UniProtKB-SubCell"/>
</dbReference>
<comment type="catalytic activity">
    <reaction evidence="8">
        <text>tetracosanoate + ATP + CoA = tetracosanoyl-CoA + AMP + diphosphate</text>
        <dbReference type="Rhea" id="RHEA:33639"/>
        <dbReference type="ChEBI" id="CHEBI:30616"/>
        <dbReference type="ChEBI" id="CHEBI:31014"/>
        <dbReference type="ChEBI" id="CHEBI:33019"/>
        <dbReference type="ChEBI" id="CHEBI:57287"/>
        <dbReference type="ChEBI" id="CHEBI:65052"/>
        <dbReference type="ChEBI" id="CHEBI:456215"/>
    </reaction>
    <physiologicalReaction direction="left-to-right" evidence="8">
        <dbReference type="Rhea" id="RHEA:33640"/>
    </physiologicalReaction>
</comment>
<evidence type="ECO:0000256" key="1">
    <source>
        <dbReference type="ARBA" id="ARBA00006432"/>
    </source>
</evidence>
<dbReference type="InterPro" id="IPR000873">
    <property type="entry name" value="AMP-dep_synth/lig_dom"/>
</dbReference>
<dbReference type="Gene3D" id="3.30.300.30">
    <property type="match status" value="1"/>
</dbReference>
<protein>
    <recommendedName>
        <fullName evidence="5">long-chain-fatty-acid--CoA ligase</fullName>
        <ecNumber evidence="5">6.2.1.3</ecNumber>
    </recommendedName>
    <alternativeName>
        <fullName evidence="7">Long-chain-fatty-acid--CoA ligase</fullName>
    </alternativeName>
</protein>
<keyword evidence="2" id="KW-0436">Ligase</keyword>
<dbReference type="GO" id="GO:0004467">
    <property type="term" value="F:long-chain fatty acid-CoA ligase activity"/>
    <property type="evidence" value="ECO:0007669"/>
    <property type="project" value="UniProtKB-EC"/>
</dbReference>
<proteinExistence type="inferred from homology"/>
<dbReference type="GO" id="GO:0005324">
    <property type="term" value="F:long-chain fatty acid transmembrane transporter activity"/>
    <property type="evidence" value="ECO:0007669"/>
    <property type="project" value="TreeGrafter"/>
</dbReference>
<sequence length="627" mass="70269">NPHQGDGSPAPLLNPSQQRQQQHQIYLLIFPLLLQTLCPYFWKDAFYLVKLINISKTYILRRRRRPIFLFLDRFLEQAVARPDATFIVFEDERFSYRDADTTSNRIANALLRHPQYHAGDTVALFMGNEPAFMFICLALAKLGSPAALLNHNIRSRSLLHCFSCSSATLQDAVGEVLSSLREQRVTVLLMARDCGVSGMESFSSEVEQASDTPLPRALRSHVTFKSPAVLIYTSGTTGFPKAAVVNQNRLLMALAVLASNGVTASDVIYLNLPLYHTAGFLVGFVGAVETGSCILLRRKFSASQFWVDCRRHKVTVIQYIGEVLRYLCNTPTRPDDRDHCVRLAIGNGLRADVWTDFLRRFGNIGVREFYASTEGNMGFLNYTGKIGAIGRTNFLQHKLFPYSLVKYDTEHDEPRRDARGLCIEAVKGETGLLVSKITERAPFIGYVGNEEQTEKKRLRDVLRPGDLYFNSGDLLRLDLEGFLYFQDRVGDTFRWKGENVATTEVADALSLAGCVRDSNVYGVEVPGHEGRAGMAVLTLREGAQFEGVLVYQQVVGLPSYARPRFIRIQTEVEVTSTFKQLKRRLVEEGFDPESIADPLYVLDEAAQSYISLTPRVYGLLSSGGIKL</sequence>
<dbReference type="SUPFAM" id="SSF56801">
    <property type="entry name" value="Acetyl-CoA synthetase-like"/>
    <property type="match status" value="1"/>
</dbReference>
<evidence type="ECO:0000256" key="8">
    <source>
        <dbReference type="ARBA" id="ARBA00048666"/>
    </source>
</evidence>
<comment type="catalytic activity">
    <reaction evidence="6">
        <text>a very long-chain fatty acid + ATP + CoA = a very long-chain fatty acyl-CoA + AMP + diphosphate</text>
        <dbReference type="Rhea" id="RHEA:54536"/>
        <dbReference type="ChEBI" id="CHEBI:30616"/>
        <dbReference type="ChEBI" id="CHEBI:33019"/>
        <dbReference type="ChEBI" id="CHEBI:57287"/>
        <dbReference type="ChEBI" id="CHEBI:58950"/>
        <dbReference type="ChEBI" id="CHEBI:138261"/>
        <dbReference type="ChEBI" id="CHEBI:456215"/>
    </reaction>
    <physiologicalReaction direction="left-to-right" evidence="6">
        <dbReference type="Rhea" id="RHEA:54537"/>
    </physiologicalReaction>
</comment>
<dbReference type="Proteomes" id="UP000694546">
    <property type="component" value="Chromosome 14"/>
</dbReference>
<evidence type="ECO:0000256" key="7">
    <source>
        <dbReference type="ARBA" id="ARBA00041297"/>
    </source>
</evidence>
<accession>A0A8C4Z883</accession>
<reference evidence="10" key="2">
    <citation type="submission" date="2025-09" db="UniProtKB">
        <authorList>
            <consortium name="Ensembl"/>
        </authorList>
    </citation>
    <scope>IDENTIFICATION</scope>
</reference>
<dbReference type="Ensembl" id="ENSGMOT00000008947.2">
    <property type="protein sequence ID" value="ENSGMOP00000008703.2"/>
    <property type="gene ID" value="ENSGMOG00000008131.2"/>
</dbReference>
<dbReference type="PANTHER" id="PTHR43107">
    <property type="entry name" value="LONG-CHAIN FATTY ACID TRANSPORT PROTEIN"/>
    <property type="match status" value="1"/>
</dbReference>
<dbReference type="GO" id="GO:0005789">
    <property type="term" value="C:endoplasmic reticulum membrane"/>
    <property type="evidence" value="ECO:0007669"/>
    <property type="project" value="TreeGrafter"/>
</dbReference>
<dbReference type="InterPro" id="IPR042099">
    <property type="entry name" value="ANL_N_sf"/>
</dbReference>
<keyword evidence="4" id="KW-0443">Lipid metabolism</keyword>
<keyword evidence="3" id="KW-0276">Fatty acid metabolism</keyword>
<dbReference type="InterPro" id="IPR020845">
    <property type="entry name" value="AMP-binding_CS"/>
</dbReference>
<dbReference type="EC" id="6.2.1.3" evidence="5"/>
<evidence type="ECO:0000259" key="9">
    <source>
        <dbReference type="Pfam" id="PF00501"/>
    </source>
</evidence>
<dbReference type="OMA" id="IIHELYA"/>
<dbReference type="GO" id="GO:0000166">
    <property type="term" value="F:nucleotide binding"/>
    <property type="evidence" value="ECO:0007669"/>
    <property type="project" value="UniProtKB-KW"/>
</dbReference>
<feature type="domain" description="AMP-dependent synthetase/ligase" evidence="9">
    <location>
        <begin position="76"/>
        <end position="380"/>
    </location>
</feature>
<evidence type="ECO:0000256" key="6">
    <source>
        <dbReference type="ARBA" id="ARBA00036527"/>
    </source>
</evidence>
<keyword evidence="11" id="KW-1185">Reference proteome</keyword>
<dbReference type="AlphaFoldDB" id="A0A8C4Z883"/>
<dbReference type="PROSITE" id="PS00455">
    <property type="entry name" value="AMP_BINDING"/>
    <property type="match status" value="1"/>
</dbReference>
<evidence type="ECO:0000256" key="4">
    <source>
        <dbReference type="ARBA" id="ARBA00023098"/>
    </source>
</evidence>
<reference evidence="10" key="1">
    <citation type="submission" date="2025-08" db="UniProtKB">
        <authorList>
            <consortium name="Ensembl"/>
        </authorList>
    </citation>
    <scope>IDENTIFICATION</scope>
</reference>
<evidence type="ECO:0000256" key="3">
    <source>
        <dbReference type="ARBA" id="ARBA00022832"/>
    </source>
</evidence>
<dbReference type="GeneTree" id="ENSGT00940000164068"/>
<dbReference type="PANTHER" id="PTHR43107:SF23">
    <property type="entry name" value="VERY LONG-CHAIN ACYL-COA SYNTHETASE"/>
    <property type="match status" value="1"/>
</dbReference>
<evidence type="ECO:0000256" key="2">
    <source>
        <dbReference type="ARBA" id="ARBA00022598"/>
    </source>
</evidence>
<evidence type="ECO:0000313" key="10">
    <source>
        <dbReference type="Ensembl" id="ENSGMOP00000008703.2"/>
    </source>
</evidence>
<organism evidence="10 11">
    <name type="scientific">Gadus morhua</name>
    <name type="common">Atlantic cod</name>
    <dbReference type="NCBI Taxonomy" id="8049"/>
    <lineage>
        <taxon>Eukaryota</taxon>
        <taxon>Metazoa</taxon>
        <taxon>Chordata</taxon>
        <taxon>Craniata</taxon>
        <taxon>Vertebrata</taxon>
        <taxon>Euteleostomi</taxon>
        <taxon>Actinopterygii</taxon>
        <taxon>Neopterygii</taxon>
        <taxon>Teleostei</taxon>
        <taxon>Neoteleostei</taxon>
        <taxon>Acanthomorphata</taxon>
        <taxon>Zeiogadaria</taxon>
        <taxon>Gadariae</taxon>
        <taxon>Gadiformes</taxon>
        <taxon>Gadoidei</taxon>
        <taxon>Gadidae</taxon>
        <taxon>Gadus</taxon>
    </lineage>
</organism>
<dbReference type="GO" id="GO:0044539">
    <property type="term" value="P:long-chain fatty acid import into cell"/>
    <property type="evidence" value="ECO:0007669"/>
    <property type="project" value="TreeGrafter"/>
</dbReference>
<name>A0A8C4Z883_GADMO</name>
<dbReference type="Gene3D" id="3.40.50.12780">
    <property type="entry name" value="N-terminal domain of ligase-like"/>
    <property type="match status" value="1"/>
</dbReference>
<dbReference type="Pfam" id="PF00501">
    <property type="entry name" value="AMP-binding"/>
    <property type="match status" value="1"/>
</dbReference>